<dbReference type="Gene3D" id="1.10.3210.10">
    <property type="entry name" value="Hypothetical protein af1432"/>
    <property type="match status" value="1"/>
</dbReference>
<dbReference type="Proteomes" id="UP000030905">
    <property type="component" value="Chromosome"/>
</dbReference>
<keyword evidence="6" id="KW-1185">Reference proteome</keyword>
<sequence>MVEMYDVMEKELNLEDYLNYNIRRIAVLLNCDIIGIILFDDDNNFTVLKNAVIKKKNEYVKLDKKRLRVIKIDSKSILNLVKEDKKIVVYQNNHEKKYSPVAGISSSEIIIPIFDNYIGNNGTSTDLIASIYIGTFDVNMKLTIDDIKDKEVFRRICKIQNLYQAIYLKDQKQKMFINLLNIFSEMINDNDSTGILHPYHVANISEEIGKALNLDYDTLKKIYVAGLLHDIGKLYIGNDILNKKGKLTEEDFSIIKEHPEYGANIAKDVFGLEDISKLIKCHHERYDGTGYPKGIKGEDIPLGSRIICLADSVDAMLSPRSYKEPRNVEFVISELLKNRGKQFDAELVDIMINMLLKANEETTDILSDDIIWSTLTIYTTEKVYSIEGTFGKYDFGYYFKANKFNFSNEIEKEDIRSIHLYVNKNNNMYCYKIKEDYCENNTLHISSLEYIPFVDSFNILWDLDGIVHLNSFEYMHINIYKIGGSRLMFYIDKEQAAEGILDKILNMEVYFKGAKNINLTGKIVNSFNVSNKIHYEFLYVNVLDTVIDHLFKNIFSKQMELRRFITKVI</sequence>
<evidence type="ECO:0000313" key="5">
    <source>
        <dbReference type="Proteomes" id="UP000028042"/>
    </source>
</evidence>
<reference evidence="4 5" key="3">
    <citation type="journal article" name="Genome Announc.">
        <title>Improved Draft Genome Sequence of Clostridium pasteurianum Strain ATCC 6013 (DSM 525) Using a Hybrid Next-Generation Sequencing Approach.</title>
        <authorList>
            <person name="Pyne M.E."/>
            <person name="Utturkar S."/>
            <person name="Brown S.D."/>
            <person name="Moo-Young M."/>
            <person name="Chung D.A."/>
            <person name="Chou C.P."/>
        </authorList>
    </citation>
    <scope>NUCLEOTIDE SEQUENCE [LARGE SCALE GENOMIC DNA]</scope>
    <source>
        <strain evidence="4 5">ATCC 6013</strain>
    </source>
</reference>
<protein>
    <submittedName>
        <fullName evidence="3">Cyclic di-GMP phosphodiesterase response regulator RpfG</fullName>
        <ecNumber evidence="3">3.1.4.52</ecNumber>
    </submittedName>
    <submittedName>
        <fullName evidence="4">Metal dependent phosphohydrolase</fullName>
    </submittedName>
</protein>
<dbReference type="GO" id="GO:0071111">
    <property type="term" value="F:cyclic-guanylate-specific phosphodiesterase activity"/>
    <property type="evidence" value="ECO:0007669"/>
    <property type="project" value="UniProtKB-EC"/>
</dbReference>
<dbReference type="PATRIC" id="fig|1262449.3.peg.3237"/>
<dbReference type="InterPro" id="IPR006674">
    <property type="entry name" value="HD_domain"/>
</dbReference>
<reference evidence="3 6" key="1">
    <citation type="journal article" date="2015" name="Genome Announc.">
        <title>Complete Genome Sequence of the Nitrogen-Fixing and Solvent-Producing Clostridium pasteurianum DSM 525.</title>
        <authorList>
            <person name="Poehlein A."/>
            <person name="Grosse-Honebrink A."/>
            <person name="Zhang Y."/>
            <person name="Minton N.P."/>
            <person name="Daniel R."/>
        </authorList>
    </citation>
    <scope>NUCLEOTIDE SEQUENCE [LARGE SCALE GENOMIC DNA]</scope>
    <source>
        <strain evidence="3">DSM 525</strain>
        <strain evidence="6">DSM 525 / ATCC 6013</strain>
    </source>
</reference>
<gene>
    <name evidence="3" type="primary">rpfG1</name>
    <name evidence="3" type="ORF">CLPA_c08140</name>
    <name evidence="4" type="ORF">CP6013_02337</name>
</gene>
<feature type="domain" description="HD" evidence="1">
    <location>
        <begin position="194"/>
        <end position="316"/>
    </location>
</feature>
<dbReference type="AlphaFoldDB" id="A0A0H3J0P6"/>
<dbReference type="PANTHER" id="PTHR43155">
    <property type="entry name" value="CYCLIC DI-GMP PHOSPHODIESTERASE PA4108-RELATED"/>
    <property type="match status" value="1"/>
</dbReference>
<dbReference type="EMBL" id="JPGY02000001">
    <property type="protein sequence ID" value="KRU13089.1"/>
    <property type="molecule type" value="Genomic_DNA"/>
</dbReference>
<dbReference type="eggNOG" id="COG2206">
    <property type="taxonomic scope" value="Bacteria"/>
</dbReference>
<feature type="domain" description="HD-GYP" evidence="2">
    <location>
        <begin position="172"/>
        <end position="367"/>
    </location>
</feature>
<dbReference type="InterPro" id="IPR003607">
    <property type="entry name" value="HD/PDEase_dom"/>
</dbReference>
<reference evidence="4" key="2">
    <citation type="submission" date="2015-10" db="EMBL/GenBank/DDBJ databases">
        <title>Improved Draft Genome Sequence of Clostridium pasteurianum Strain ATCC 6013 (DSM 525) Using a Hybrid Next-Generation Sequencing Approach.</title>
        <authorList>
            <person name="Pyne M.E."/>
            <person name="Utturkar S.M."/>
            <person name="Brown S.D."/>
            <person name="Moo-Young M."/>
            <person name="Chung D.A."/>
            <person name="Chou P.C."/>
        </authorList>
    </citation>
    <scope>NUCLEOTIDE SEQUENCE</scope>
    <source>
        <strain evidence="4">ATCC 6013</strain>
    </source>
</reference>
<accession>A0A0H3J0P6</accession>
<dbReference type="Pfam" id="PF13487">
    <property type="entry name" value="HD_5"/>
    <property type="match status" value="1"/>
</dbReference>
<dbReference type="GeneID" id="93073026"/>
<dbReference type="InterPro" id="IPR006675">
    <property type="entry name" value="HDIG_dom"/>
</dbReference>
<proteinExistence type="predicted"/>
<dbReference type="InterPro" id="IPR037522">
    <property type="entry name" value="HD_GYP_dom"/>
</dbReference>
<evidence type="ECO:0000313" key="3">
    <source>
        <dbReference type="EMBL" id="AJA50902.1"/>
    </source>
</evidence>
<dbReference type="PROSITE" id="PS51832">
    <property type="entry name" value="HD_GYP"/>
    <property type="match status" value="1"/>
</dbReference>
<evidence type="ECO:0000259" key="1">
    <source>
        <dbReference type="PROSITE" id="PS51831"/>
    </source>
</evidence>
<dbReference type="EMBL" id="CP009268">
    <property type="protein sequence ID" value="AJA50902.1"/>
    <property type="molecule type" value="Genomic_DNA"/>
</dbReference>
<dbReference type="KEGG" id="cpae:CPAST_c08140"/>
<dbReference type="PROSITE" id="PS51831">
    <property type="entry name" value="HD"/>
    <property type="match status" value="1"/>
</dbReference>
<dbReference type="SMART" id="SM00471">
    <property type="entry name" value="HDc"/>
    <property type="match status" value="1"/>
</dbReference>
<dbReference type="Proteomes" id="UP000028042">
    <property type="component" value="Unassembled WGS sequence"/>
</dbReference>
<keyword evidence="3" id="KW-0378">Hydrolase</keyword>
<dbReference type="EC" id="3.1.4.52" evidence="3"/>
<dbReference type="NCBIfam" id="TIGR00277">
    <property type="entry name" value="HDIG"/>
    <property type="match status" value="1"/>
</dbReference>
<organism evidence="3 6">
    <name type="scientific">Clostridium pasteurianum DSM 525 = ATCC 6013</name>
    <dbReference type="NCBI Taxonomy" id="1262449"/>
    <lineage>
        <taxon>Bacteria</taxon>
        <taxon>Bacillati</taxon>
        <taxon>Bacillota</taxon>
        <taxon>Clostridia</taxon>
        <taxon>Eubacteriales</taxon>
        <taxon>Clostridiaceae</taxon>
        <taxon>Clostridium</taxon>
    </lineage>
</organism>
<dbReference type="CDD" id="cd00077">
    <property type="entry name" value="HDc"/>
    <property type="match status" value="1"/>
</dbReference>
<dbReference type="RefSeq" id="WP_003446955.1">
    <property type="nucleotide sequence ID" value="NZ_ANZB01000013.1"/>
</dbReference>
<dbReference type="KEGG" id="cpat:CLPA_c08140"/>
<evidence type="ECO:0000259" key="2">
    <source>
        <dbReference type="PROSITE" id="PS51832"/>
    </source>
</evidence>
<dbReference type="SUPFAM" id="SSF109604">
    <property type="entry name" value="HD-domain/PDEase-like"/>
    <property type="match status" value="1"/>
</dbReference>
<evidence type="ECO:0000313" key="6">
    <source>
        <dbReference type="Proteomes" id="UP000030905"/>
    </source>
</evidence>
<name>A0A0H3J0P6_CLOPA</name>
<evidence type="ECO:0000313" key="4">
    <source>
        <dbReference type="EMBL" id="KRU13089.1"/>
    </source>
</evidence>